<evidence type="ECO:0000256" key="4">
    <source>
        <dbReference type="ARBA" id="ARBA00022827"/>
    </source>
</evidence>
<accession>A0A346A1C0</accession>
<dbReference type="InterPro" id="IPR000172">
    <property type="entry name" value="GMC_OxRdtase_N"/>
</dbReference>
<dbReference type="Pfam" id="PF00732">
    <property type="entry name" value="GMC_oxred_N"/>
    <property type="match status" value="1"/>
</dbReference>
<dbReference type="SUPFAM" id="SSF51905">
    <property type="entry name" value="FAD/NAD(P)-binding domain"/>
    <property type="match status" value="1"/>
</dbReference>
<comment type="similarity">
    <text evidence="2">Belongs to the GMC oxidoreductase family.</text>
</comment>
<feature type="domain" description="Glucose-methanol-choline oxidoreductase C-terminal" evidence="7">
    <location>
        <begin position="402"/>
        <end position="584"/>
    </location>
</feature>
<evidence type="ECO:0000259" key="7">
    <source>
        <dbReference type="Pfam" id="PF05199"/>
    </source>
</evidence>
<name>A0A346A1C0_9HYPH</name>
<dbReference type="EMBL" id="CP031417">
    <property type="protein sequence ID" value="AXK82967.1"/>
    <property type="molecule type" value="Genomic_DNA"/>
</dbReference>
<dbReference type="InterPro" id="IPR007867">
    <property type="entry name" value="GMC_OxRtase_C"/>
</dbReference>
<dbReference type="GO" id="GO:0050660">
    <property type="term" value="F:flavin adenine dinucleotide binding"/>
    <property type="evidence" value="ECO:0007669"/>
    <property type="project" value="InterPro"/>
</dbReference>
<dbReference type="InterPro" id="IPR036188">
    <property type="entry name" value="FAD/NAD-bd_sf"/>
</dbReference>
<feature type="domain" description="Glucose-methanol-choline oxidoreductase N-terminal" evidence="6">
    <location>
        <begin position="37"/>
        <end position="334"/>
    </location>
</feature>
<proteinExistence type="inferred from homology"/>
<feature type="binding site" evidence="5">
    <location>
        <position position="119"/>
    </location>
    <ligand>
        <name>FAD</name>
        <dbReference type="ChEBI" id="CHEBI:57692"/>
    </ligand>
</feature>
<dbReference type="Gene3D" id="3.30.560.10">
    <property type="entry name" value="Glucose Oxidase, domain 3"/>
    <property type="match status" value="1"/>
</dbReference>
<gene>
    <name evidence="8" type="ORF">DW352_22055</name>
</gene>
<evidence type="ECO:0000256" key="1">
    <source>
        <dbReference type="ARBA" id="ARBA00001974"/>
    </source>
</evidence>
<dbReference type="Gene3D" id="3.50.50.60">
    <property type="entry name" value="FAD/NAD(P)-binding domain"/>
    <property type="match status" value="2"/>
</dbReference>
<feature type="binding site" evidence="5">
    <location>
        <begin position="127"/>
        <end position="130"/>
    </location>
    <ligand>
        <name>FAD</name>
        <dbReference type="ChEBI" id="CHEBI:57692"/>
    </ligand>
</feature>
<dbReference type="InterPro" id="IPR012132">
    <property type="entry name" value="GMC_OxRdtase"/>
</dbReference>
<evidence type="ECO:0000259" key="6">
    <source>
        <dbReference type="Pfam" id="PF00732"/>
    </source>
</evidence>
<protein>
    <submittedName>
        <fullName evidence="8">Glucose-methanol-choline oxidoreductase</fullName>
    </submittedName>
</protein>
<keyword evidence="9" id="KW-1185">Reference proteome</keyword>
<dbReference type="GO" id="GO:0016614">
    <property type="term" value="F:oxidoreductase activity, acting on CH-OH group of donors"/>
    <property type="evidence" value="ECO:0007669"/>
    <property type="project" value="InterPro"/>
</dbReference>
<dbReference type="OrthoDB" id="9785276at2"/>
<reference evidence="8 9" key="1">
    <citation type="submission" date="2018-07" db="EMBL/GenBank/DDBJ databases">
        <authorList>
            <person name="Quirk P.G."/>
            <person name="Krulwich T.A."/>
        </authorList>
    </citation>
    <scope>NUCLEOTIDE SEQUENCE [LARGE SCALE GENOMIC DNA]</scope>
    <source>
        <strain evidence="8 9">CC-BB4</strain>
    </source>
</reference>
<dbReference type="PANTHER" id="PTHR11552:SF147">
    <property type="entry name" value="CHOLINE DEHYDROGENASE, MITOCHONDRIAL"/>
    <property type="match status" value="1"/>
</dbReference>
<sequence>MDGWVSAALRARAHVQLDAVEVVNADAKSIDALPPRFDYVVAGGGSAGCVAAARLSEDPSITVLLVEAGADTPPGQEPAEIRSPAPVAIFHGTRYLWPKLRVVPFLHRRKSRFYEQGRVLGGGSSVNAQVGNRGLPDDYDEWERLGAAGWGWHDVLPYFRKLERDVDYGADSQMHGADGPIPIYRVPRDEWPEFSVRLAAAAEQAALADIGDQNGVFTDGYFAPAYTNENQQRVSAAMAYLTPAVRARPNLTIVTACNVDRITFAGNRADGLALEKGGRTRTIGAGEVLLALGALQTPAMLMRAGIGPAAVLAAHGIPVVAIREGVGKNLRDHPGTHLCALVKPAARMPARLKKSGHVALRFTSSSAAALPSDLYMHSGLSSAWHGVGRRVAYFYVWLNKSRSTGEVVLQDTDPRSMPIVRMNLLGAEGDVDRLADGFRFIAGLIRGRDMAAVIEHPFAVRFSPFIRFMTQVHATNRLVMGALGKLLDGPAWLRRLLVRRVLSNAPSLDALLADADTLKTYLKTYAMSVSHVTCTCRMGRPDDPLAVVDTEGRVYGAEALRVIDASVMPSLPRANTNLATMMIAEKLSEAILRARTARQVP</sequence>
<comment type="cofactor">
    <cofactor evidence="1 5">
        <name>FAD</name>
        <dbReference type="ChEBI" id="CHEBI:57692"/>
    </cofactor>
</comment>
<dbReference type="AlphaFoldDB" id="A0A346A1C0"/>
<dbReference type="SUPFAM" id="SSF54373">
    <property type="entry name" value="FAD-linked reductases, C-terminal domain"/>
    <property type="match status" value="1"/>
</dbReference>
<dbReference type="PANTHER" id="PTHR11552">
    <property type="entry name" value="GLUCOSE-METHANOL-CHOLINE GMC OXIDOREDUCTASE"/>
    <property type="match status" value="1"/>
</dbReference>
<dbReference type="KEGG" id="ptaw:DW352_22055"/>
<dbReference type="Proteomes" id="UP000254889">
    <property type="component" value="Chromosome"/>
</dbReference>
<dbReference type="Pfam" id="PF05199">
    <property type="entry name" value="GMC_oxred_C"/>
    <property type="match status" value="1"/>
</dbReference>
<organism evidence="8 9">
    <name type="scientific">Pseudolabrys taiwanensis</name>
    <dbReference type="NCBI Taxonomy" id="331696"/>
    <lineage>
        <taxon>Bacteria</taxon>
        <taxon>Pseudomonadati</taxon>
        <taxon>Pseudomonadota</taxon>
        <taxon>Alphaproteobacteria</taxon>
        <taxon>Hyphomicrobiales</taxon>
        <taxon>Xanthobacteraceae</taxon>
        <taxon>Pseudolabrys</taxon>
    </lineage>
</organism>
<evidence type="ECO:0000313" key="9">
    <source>
        <dbReference type="Proteomes" id="UP000254889"/>
    </source>
</evidence>
<evidence type="ECO:0000256" key="5">
    <source>
        <dbReference type="PIRSR" id="PIRSR000137-2"/>
    </source>
</evidence>
<keyword evidence="4 5" id="KW-0274">FAD</keyword>
<evidence type="ECO:0000256" key="3">
    <source>
        <dbReference type="ARBA" id="ARBA00022630"/>
    </source>
</evidence>
<evidence type="ECO:0000256" key="2">
    <source>
        <dbReference type="ARBA" id="ARBA00010790"/>
    </source>
</evidence>
<feature type="binding site" evidence="5">
    <location>
        <position position="259"/>
    </location>
    <ligand>
        <name>FAD</name>
        <dbReference type="ChEBI" id="CHEBI:57692"/>
    </ligand>
</feature>
<evidence type="ECO:0000313" key="8">
    <source>
        <dbReference type="EMBL" id="AXK82967.1"/>
    </source>
</evidence>
<dbReference type="Gene3D" id="3.30.410.40">
    <property type="match status" value="1"/>
</dbReference>
<keyword evidence="3" id="KW-0285">Flavoprotein</keyword>
<dbReference type="PIRSF" id="PIRSF000137">
    <property type="entry name" value="Alcohol_oxidase"/>
    <property type="match status" value="1"/>
</dbReference>